<organism evidence="1 2">
    <name type="scientific">Lacipirellula limnantheis</name>
    <dbReference type="NCBI Taxonomy" id="2528024"/>
    <lineage>
        <taxon>Bacteria</taxon>
        <taxon>Pseudomonadati</taxon>
        <taxon>Planctomycetota</taxon>
        <taxon>Planctomycetia</taxon>
        <taxon>Pirellulales</taxon>
        <taxon>Lacipirellulaceae</taxon>
        <taxon>Lacipirellula</taxon>
    </lineage>
</organism>
<evidence type="ECO:0000313" key="2">
    <source>
        <dbReference type="Proteomes" id="UP000317909"/>
    </source>
</evidence>
<sequence>MVLNIASRQPPNFLRLLTPLRGPRKSSDFFVENGHSIQYGTHVHISVFDNQPQVSPPAIDQESMTDTGSLRASFNRHPIVPCCPNHVCRHGQRGQHAFRNDKCRERATRNLRQRSHLRFVSRKTRFATISDSTQKRRANRHSRQVNPLAQSARLTVSTRRSHTFVCVGPVRSSPPTASKKV</sequence>
<dbReference type="KEGG" id="llh:I41_16660"/>
<protein>
    <submittedName>
        <fullName evidence="1">Uncharacterized protein</fullName>
    </submittedName>
</protein>
<accession>A0A517TVU7</accession>
<reference evidence="1 2" key="1">
    <citation type="submission" date="2019-02" db="EMBL/GenBank/DDBJ databases">
        <title>Deep-cultivation of Planctomycetes and their phenomic and genomic characterization uncovers novel biology.</title>
        <authorList>
            <person name="Wiegand S."/>
            <person name="Jogler M."/>
            <person name="Boedeker C."/>
            <person name="Pinto D."/>
            <person name="Vollmers J."/>
            <person name="Rivas-Marin E."/>
            <person name="Kohn T."/>
            <person name="Peeters S.H."/>
            <person name="Heuer A."/>
            <person name="Rast P."/>
            <person name="Oberbeckmann S."/>
            <person name="Bunk B."/>
            <person name="Jeske O."/>
            <person name="Meyerdierks A."/>
            <person name="Storesund J.E."/>
            <person name="Kallscheuer N."/>
            <person name="Luecker S."/>
            <person name="Lage O.M."/>
            <person name="Pohl T."/>
            <person name="Merkel B.J."/>
            <person name="Hornburger P."/>
            <person name="Mueller R.-W."/>
            <person name="Bruemmer F."/>
            <person name="Labrenz M."/>
            <person name="Spormann A.M."/>
            <person name="Op den Camp H."/>
            <person name="Overmann J."/>
            <person name="Amann R."/>
            <person name="Jetten M.S.M."/>
            <person name="Mascher T."/>
            <person name="Medema M.H."/>
            <person name="Devos D.P."/>
            <person name="Kaster A.-K."/>
            <person name="Ovreas L."/>
            <person name="Rohde M."/>
            <person name="Galperin M.Y."/>
            <person name="Jogler C."/>
        </authorList>
    </citation>
    <scope>NUCLEOTIDE SEQUENCE [LARGE SCALE GENOMIC DNA]</scope>
    <source>
        <strain evidence="1 2">I41</strain>
    </source>
</reference>
<proteinExistence type="predicted"/>
<evidence type="ECO:0000313" key="1">
    <source>
        <dbReference type="EMBL" id="QDT72487.1"/>
    </source>
</evidence>
<keyword evidence="2" id="KW-1185">Reference proteome</keyword>
<gene>
    <name evidence="1" type="ORF">I41_16660</name>
</gene>
<dbReference type="EMBL" id="CP036339">
    <property type="protein sequence ID" value="QDT72487.1"/>
    <property type="molecule type" value="Genomic_DNA"/>
</dbReference>
<name>A0A517TVU7_9BACT</name>
<dbReference type="Proteomes" id="UP000317909">
    <property type="component" value="Chromosome"/>
</dbReference>
<dbReference type="AlphaFoldDB" id="A0A517TVU7"/>